<dbReference type="AlphaFoldDB" id="A0AAD1WS10"/>
<comment type="function">
    <text evidence="8">Regulator of the tubulin polyglutamylase complex (TPGC) that controls cytoskeletal organization, nuclear shape, and cilium disassembly by balancing microtubule and actin assembly. Regulates the assembly and stability of the TPGC and thereby modulates polyglutamylation of the microtubule, which antagonizes MAP4 binding.</text>
</comment>
<feature type="compositionally biased region" description="Polar residues" evidence="9">
    <location>
        <begin position="328"/>
        <end position="337"/>
    </location>
</feature>
<feature type="region of interest" description="Disordered" evidence="9">
    <location>
        <begin position="328"/>
        <end position="374"/>
    </location>
</feature>
<accession>A0AAD1WS10</accession>
<keyword evidence="5" id="KW-0206">Cytoskeleton</keyword>
<comment type="similarity">
    <text evidence="6">Belongs to the CSTPP1 family.</text>
</comment>
<evidence type="ECO:0000256" key="6">
    <source>
        <dbReference type="ARBA" id="ARBA00033750"/>
    </source>
</evidence>
<dbReference type="EMBL" id="OW240923">
    <property type="protein sequence ID" value="CAH2325966.1"/>
    <property type="molecule type" value="Genomic_DNA"/>
</dbReference>
<keyword evidence="3" id="KW-0597">Phosphoprotein</keyword>
<evidence type="ECO:0000256" key="7">
    <source>
        <dbReference type="ARBA" id="ARBA00033769"/>
    </source>
</evidence>
<keyword evidence="2" id="KW-0963">Cytoplasm</keyword>
<comment type="subcellular location">
    <subcellularLocation>
        <location evidence="1">Cytoplasm</location>
        <location evidence="1">Cytoskeleton</location>
        <location evidence="1">Microtubule organizing center</location>
        <location evidence="1">Centrosome</location>
        <location evidence="1">Centriolar satellite</location>
    </subcellularLocation>
</comment>
<gene>
    <name evidence="10" type="ORF">PECUL_23A021529</name>
</gene>
<reference evidence="10" key="1">
    <citation type="submission" date="2022-03" db="EMBL/GenBank/DDBJ databases">
        <authorList>
            <person name="Alioto T."/>
            <person name="Alioto T."/>
            <person name="Gomez Garrido J."/>
        </authorList>
    </citation>
    <scope>NUCLEOTIDE SEQUENCE</scope>
</reference>
<sequence length="374" mass="42180">MSPERLSQPCPEYLAQRHVLTYIEDALAQLLENKDDLEQGSIPRFFSEYSVCFSESLQIAAVCPPKKIDTSRSRECSPQFTQSCFLSESSLTWASFTSVSRGTHVLFREFDFVQITPHNRVSFLRLFWKCFRTIARNGDLLTVKEYHSLLQMLCPDFPMDMTQKAARIVLMDDAMDCLMSFSDFIYACQIQFYYSEFLESAAALYQDLLTGKNANTVIVPTSRSAVSRLRQPSNESSSPDGVEAAQFYQCLESLCEKYKHNYPPLTLIAEVLSSAPRLTFYGFLMALAKHPGINQTIGALPNKLDLLVDEMMDKELDKIVAQLSASSITQPPNTCTIPSRDLARVASPRKTLPARRRPDLESDGSTEETDSSEN</sequence>
<evidence type="ECO:0000313" key="11">
    <source>
        <dbReference type="Proteomes" id="UP001295444"/>
    </source>
</evidence>
<evidence type="ECO:0000256" key="2">
    <source>
        <dbReference type="ARBA" id="ARBA00022490"/>
    </source>
</evidence>
<dbReference type="GO" id="GO:0034451">
    <property type="term" value="C:centriolar satellite"/>
    <property type="evidence" value="ECO:0007669"/>
    <property type="project" value="UniProtKB-SubCell"/>
</dbReference>
<protein>
    <recommendedName>
        <fullName evidence="7">Centriolar satellite-associated tubulin polyglutamylase complex regulator 1</fullName>
    </recommendedName>
</protein>
<dbReference type="PANTHER" id="PTHR34252">
    <property type="entry name" value="UPF0705 PROTEIN C11ORF49"/>
    <property type="match status" value="1"/>
</dbReference>
<evidence type="ECO:0000256" key="3">
    <source>
        <dbReference type="ARBA" id="ARBA00022553"/>
    </source>
</evidence>
<dbReference type="GO" id="GO:0005874">
    <property type="term" value="C:microtubule"/>
    <property type="evidence" value="ECO:0007669"/>
    <property type="project" value="UniProtKB-KW"/>
</dbReference>
<dbReference type="InterPro" id="IPR038968">
    <property type="entry name" value="CSTPP1"/>
</dbReference>
<evidence type="ECO:0000256" key="1">
    <source>
        <dbReference type="ARBA" id="ARBA00004607"/>
    </source>
</evidence>
<keyword evidence="4" id="KW-0493">Microtubule</keyword>
<organism evidence="10 11">
    <name type="scientific">Pelobates cultripes</name>
    <name type="common">Western spadefoot toad</name>
    <dbReference type="NCBI Taxonomy" id="61616"/>
    <lineage>
        <taxon>Eukaryota</taxon>
        <taxon>Metazoa</taxon>
        <taxon>Chordata</taxon>
        <taxon>Craniata</taxon>
        <taxon>Vertebrata</taxon>
        <taxon>Euteleostomi</taxon>
        <taxon>Amphibia</taxon>
        <taxon>Batrachia</taxon>
        <taxon>Anura</taxon>
        <taxon>Pelobatoidea</taxon>
        <taxon>Pelobatidae</taxon>
        <taxon>Pelobates</taxon>
    </lineage>
</organism>
<evidence type="ECO:0000256" key="9">
    <source>
        <dbReference type="SAM" id="MobiDB-lite"/>
    </source>
</evidence>
<feature type="compositionally biased region" description="Acidic residues" evidence="9">
    <location>
        <begin position="361"/>
        <end position="374"/>
    </location>
</feature>
<dbReference type="PANTHER" id="PTHR34252:SF1">
    <property type="entry name" value="CENTRIOLAR SATELLITE-ASSOCIATED TUBULIN POLYGLUTAMYLASE COMPLEX REGULATOR 1"/>
    <property type="match status" value="1"/>
</dbReference>
<evidence type="ECO:0000313" key="10">
    <source>
        <dbReference type="EMBL" id="CAH2325966.1"/>
    </source>
</evidence>
<proteinExistence type="inferred from homology"/>
<evidence type="ECO:0000256" key="8">
    <source>
        <dbReference type="ARBA" id="ARBA00045673"/>
    </source>
</evidence>
<keyword evidence="11" id="KW-1185">Reference proteome</keyword>
<dbReference type="Proteomes" id="UP001295444">
    <property type="component" value="Chromosome 12"/>
</dbReference>
<evidence type="ECO:0000256" key="4">
    <source>
        <dbReference type="ARBA" id="ARBA00022701"/>
    </source>
</evidence>
<evidence type="ECO:0000256" key="5">
    <source>
        <dbReference type="ARBA" id="ARBA00023212"/>
    </source>
</evidence>
<name>A0AAD1WS10_PELCU</name>